<comment type="caution">
    <text evidence="1">The sequence shown here is derived from an EMBL/GenBank/DDBJ whole genome shotgun (WGS) entry which is preliminary data.</text>
</comment>
<proteinExistence type="predicted"/>
<sequence length="130" mass="15123">MTICFYERVSRLLSVRFTHNIGTSHRHHWSAICIVIAAQRSKGHFNGYGFSNFNNLMPLMLVNNVIQFELLFESQNFTLHIECEQLSLGFFSHFVTLGLDLYFEAYSQLSSLSMMQKRILISFSFQIDIS</sequence>
<keyword evidence="2" id="KW-1185">Reference proteome</keyword>
<evidence type="ECO:0000313" key="2">
    <source>
        <dbReference type="Proteomes" id="UP000055024"/>
    </source>
</evidence>
<accession>A0A0V1GXV2</accession>
<organism evidence="1 2">
    <name type="scientific">Trichinella zimbabwensis</name>
    <dbReference type="NCBI Taxonomy" id="268475"/>
    <lineage>
        <taxon>Eukaryota</taxon>
        <taxon>Metazoa</taxon>
        <taxon>Ecdysozoa</taxon>
        <taxon>Nematoda</taxon>
        <taxon>Enoplea</taxon>
        <taxon>Dorylaimia</taxon>
        <taxon>Trichinellida</taxon>
        <taxon>Trichinellidae</taxon>
        <taxon>Trichinella</taxon>
    </lineage>
</organism>
<dbReference type="AlphaFoldDB" id="A0A0V1GXV2"/>
<protein>
    <submittedName>
        <fullName evidence="1">Uncharacterized protein</fullName>
    </submittedName>
</protein>
<name>A0A0V1GXV2_9BILA</name>
<reference evidence="1 2" key="1">
    <citation type="submission" date="2015-01" db="EMBL/GenBank/DDBJ databases">
        <title>Evolution of Trichinella species and genotypes.</title>
        <authorList>
            <person name="Korhonen P.K."/>
            <person name="Edoardo P."/>
            <person name="Giuseppe L.R."/>
            <person name="Gasser R.B."/>
        </authorList>
    </citation>
    <scope>NUCLEOTIDE SEQUENCE [LARGE SCALE GENOMIC DNA]</scope>
    <source>
        <strain evidence="1">ISS1029</strain>
    </source>
</reference>
<dbReference type="OrthoDB" id="10574813at2759"/>
<gene>
    <name evidence="1" type="ORF">T11_15234</name>
</gene>
<dbReference type="Proteomes" id="UP000055024">
    <property type="component" value="Unassembled WGS sequence"/>
</dbReference>
<evidence type="ECO:0000313" key="1">
    <source>
        <dbReference type="EMBL" id="KRZ03148.1"/>
    </source>
</evidence>
<dbReference type="EMBL" id="JYDP01000203">
    <property type="protein sequence ID" value="KRZ03148.1"/>
    <property type="molecule type" value="Genomic_DNA"/>
</dbReference>